<feature type="transmembrane region" description="Helical" evidence="1">
    <location>
        <begin position="68"/>
        <end position="87"/>
    </location>
</feature>
<keyword evidence="1" id="KW-0812">Transmembrane</keyword>
<dbReference type="AlphaFoldDB" id="A0A9D1HLR6"/>
<evidence type="ECO:0000313" key="3">
    <source>
        <dbReference type="Proteomes" id="UP000824175"/>
    </source>
</evidence>
<sequence>MKKYLFSIGIWFLIVPLAILNGILRETLLQPLGAFSLPVSGLLLCACILCIAIQLIPRIPGLQARDTWLMGAIWFCLTNLFDLSMYLMEGQSFWAYLQTFDLSSGNLWVLVVLTSLLAPRIGFRHTVFKSASQT</sequence>
<feature type="transmembrane region" description="Helical" evidence="1">
    <location>
        <begin position="107"/>
        <end position="123"/>
    </location>
</feature>
<keyword evidence="1" id="KW-0472">Membrane</keyword>
<reference evidence="2" key="2">
    <citation type="journal article" date="2021" name="PeerJ">
        <title>Extensive microbial diversity within the chicken gut microbiome revealed by metagenomics and culture.</title>
        <authorList>
            <person name="Gilroy R."/>
            <person name="Ravi A."/>
            <person name="Getino M."/>
            <person name="Pursley I."/>
            <person name="Horton D.L."/>
            <person name="Alikhan N.F."/>
            <person name="Baker D."/>
            <person name="Gharbi K."/>
            <person name="Hall N."/>
            <person name="Watson M."/>
            <person name="Adriaenssens E.M."/>
            <person name="Foster-Nyarko E."/>
            <person name="Jarju S."/>
            <person name="Secka A."/>
            <person name="Antonio M."/>
            <person name="Oren A."/>
            <person name="Chaudhuri R.R."/>
            <person name="La Ragione R."/>
            <person name="Hildebrand F."/>
            <person name="Pallen M.J."/>
        </authorList>
    </citation>
    <scope>NUCLEOTIDE SEQUENCE</scope>
    <source>
        <strain evidence="2">CHK195-11698</strain>
    </source>
</reference>
<accession>A0A9D1HLR6</accession>
<dbReference type="EMBL" id="DVMJ01000001">
    <property type="protein sequence ID" value="HIU12451.1"/>
    <property type="molecule type" value="Genomic_DNA"/>
</dbReference>
<keyword evidence="1" id="KW-1133">Transmembrane helix</keyword>
<proteinExistence type="predicted"/>
<comment type="caution">
    <text evidence="2">The sequence shown here is derived from an EMBL/GenBank/DDBJ whole genome shotgun (WGS) entry which is preliminary data.</text>
</comment>
<reference evidence="2" key="1">
    <citation type="submission" date="2020-10" db="EMBL/GenBank/DDBJ databases">
        <authorList>
            <person name="Gilroy R."/>
        </authorList>
    </citation>
    <scope>NUCLEOTIDE SEQUENCE</scope>
    <source>
        <strain evidence="2">CHK195-11698</strain>
    </source>
</reference>
<dbReference type="Proteomes" id="UP000824175">
    <property type="component" value="Unassembled WGS sequence"/>
</dbReference>
<protein>
    <submittedName>
        <fullName evidence="2">Uncharacterized protein</fullName>
    </submittedName>
</protein>
<feature type="transmembrane region" description="Helical" evidence="1">
    <location>
        <begin position="35"/>
        <end position="56"/>
    </location>
</feature>
<gene>
    <name evidence="2" type="ORF">IAD15_00020</name>
</gene>
<organism evidence="2 3">
    <name type="scientific">Candidatus Fimiplasma intestinipullorum</name>
    <dbReference type="NCBI Taxonomy" id="2840825"/>
    <lineage>
        <taxon>Bacteria</taxon>
        <taxon>Bacillati</taxon>
        <taxon>Bacillota</taxon>
        <taxon>Clostridia</taxon>
        <taxon>Eubacteriales</taxon>
        <taxon>Candidatus Fimiplasma</taxon>
    </lineage>
</organism>
<name>A0A9D1HLR6_9FIRM</name>
<evidence type="ECO:0000256" key="1">
    <source>
        <dbReference type="SAM" id="Phobius"/>
    </source>
</evidence>
<evidence type="ECO:0000313" key="2">
    <source>
        <dbReference type="EMBL" id="HIU12451.1"/>
    </source>
</evidence>